<dbReference type="EMBL" id="JANPWB010000010">
    <property type="protein sequence ID" value="KAJ1144969.1"/>
    <property type="molecule type" value="Genomic_DNA"/>
</dbReference>
<organism evidence="4 5">
    <name type="scientific">Pleurodeles waltl</name>
    <name type="common">Iberian ribbed newt</name>
    <dbReference type="NCBI Taxonomy" id="8319"/>
    <lineage>
        <taxon>Eukaryota</taxon>
        <taxon>Metazoa</taxon>
        <taxon>Chordata</taxon>
        <taxon>Craniata</taxon>
        <taxon>Vertebrata</taxon>
        <taxon>Euteleostomi</taxon>
        <taxon>Amphibia</taxon>
        <taxon>Batrachia</taxon>
        <taxon>Caudata</taxon>
        <taxon>Salamandroidea</taxon>
        <taxon>Salamandridae</taxon>
        <taxon>Pleurodelinae</taxon>
        <taxon>Pleurodeles</taxon>
    </lineage>
</organism>
<proteinExistence type="predicted"/>
<gene>
    <name evidence="3" type="ORF">NDU88_011261</name>
    <name evidence="4" type="ORF">NDU88_011262</name>
</gene>
<sequence>MAIVAVGILEVFVLPILTPIVGAPLERHTGRCVTSSDYRSSGGNQPQRKPHLDKRIRLSAGAHSSAGPG</sequence>
<feature type="chain" id="PRO_5044715950" evidence="2">
    <location>
        <begin position="23"/>
        <end position="69"/>
    </location>
</feature>
<protein>
    <submittedName>
        <fullName evidence="4">Uncharacterized protein</fullName>
    </submittedName>
</protein>
<feature type="signal peptide" evidence="2">
    <location>
        <begin position="1"/>
        <end position="22"/>
    </location>
</feature>
<evidence type="ECO:0000313" key="4">
    <source>
        <dbReference type="EMBL" id="KAJ1144970.1"/>
    </source>
</evidence>
<dbReference type="Proteomes" id="UP001066276">
    <property type="component" value="Chromosome 6"/>
</dbReference>
<feature type="compositionally biased region" description="Polar residues" evidence="1">
    <location>
        <begin position="33"/>
        <end position="47"/>
    </location>
</feature>
<keyword evidence="2" id="KW-0732">Signal</keyword>
<comment type="caution">
    <text evidence="4">The sequence shown here is derived from an EMBL/GenBank/DDBJ whole genome shotgun (WGS) entry which is preliminary data.</text>
</comment>
<keyword evidence="5" id="KW-1185">Reference proteome</keyword>
<reference evidence="4" key="1">
    <citation type="journal article" date="2022" name="bioRxiv">
        <title>Sequencing and chromosome-scale assembly of the giantPleurodeles waltlgenome.</title>
        <authorList>
            <person name="Brown T."/>
            <person name="Elewa A."/>
            <person name="Iarovenko S."/>
            <person name="Subramanian E."/>
            <person name="Araus A.J."/>
            <person name="Petzold A."/>
            <person name="Susuki M."/>
            <person name="Suzuki K.-i.T."/>
            <person name="Hayashi T."/>
            <person name="Toyoda A."/>
            <person name="Oliveira C."/>
            <person name="Osipova E."/>
            <person name="Leigh N.D."/>
            <person name="Simon A."/>
            <person name="Yun M.H."/>
        </authorList>
    </citation>
    <scope>NUCLEOTIDE SEQUENCE</scope>
    <source>
        <strain evidence="4">20211129_DDA</strain>
        <tissue evidence="4">Liver</tissue>
    </source>
</reference>
<evidence type="ECO:0000256" key="2">
    <source>
        <dbReference type="SAM" id="SignalP"/>
    </source>
</evidence>
<dbReference type="EMBL" id="JANPWB010000010">
    <property type="protein sequence ID" value="KAJ1144970.1"/>
    <property type="molecule type" value="Genomic_DNA"/>
</dbReference>
<dbReference type="AlphaFoldDB" id="A0AAV7R0G8"/>
<evidence type="ECO:0000313" key="5">
    <source>
        <dbReference type="Proteomes" id="UP001066276"/>
    </source>
</evidence>
<feature type="region of interest" description="Disordered" evidence="1">
    <location>
        <begin position="33"/>
        <end position="69"/>
    </location>
</feature>
<accession>A0AAV7R0G8</accession>
<evidence type="ECO:0000313" key="3">
    <source>
        <dbReference type="EMBL" id="KAJ1144969.1"/>
    </source>
</evidence>
<evidence type="ECO:0000256" key="1">
    <source>
        <dbReference type="SAM" id="MobiDB-lite"/>
    </source>
</evidence>
<name>A0AAV7R0G8_PLEWA</name>